<dbReference type="Pfam" id="PF00083">
    <property type="entry name" value="Sugar_tr"/>
    <property type="match status" value="2"/>
</dbReference>
<keyword evidence="2 6" id="KW-0812">Transmembrane</keyword>
<evidence type="ECO:0000313" key="8">
    <source>
        <dbReference type="EMBL" id="KAJ8982579.1"/>
    </source>
</evidence>
<evidence type="ECO:0000256" key="4">
    <source>
        <dbReference type="ARBA" id="ARBA00023136"/>
    </source>
</evidence>
<sequence length="432" mass="47342">MKKKWGKYEISLSKQVLLGLLTNFSNIAPSMSLGFSAVAIPTLKDTLNAEQISWFASIASLASPFGCFLSGPIADRFGRRPAMFCVNVTCFIGWSLITAAYRTQTNRYTFLLLGRLITGFSTGLSSAPATIYMTEVSSLKLRGVFTTWGSISFSFGILAVYFLGFFYKDSCGTISLITTIFPCVVPESPGWLVGKNRLEEAKRSMAAIFGTTVESSQVGTEIEALIKAKGVKETKKKGLFVKSAGVTIDPYVTIVMIGLIRTATAIVLSYVSKLYGKRPLSIFSGTGMTICMLTLSTYIWFDNKIPHDVHSKLTFLPVAALLFYFLTSTLGFLPLPFALAAELFPTNIRGTATGLLCGCGYLFNFITVKIYYYMVNGMGREGVFLFYGCMSLLGTIFVVCFLPETKGKTLQEIQQGLEKKKVANGSEMRNFA</sequence>
<feature type="transmembrane region" description="Helical" evidence="6">
    <location>
        <begin position="384"/>
        <end position="402"/>
    </location>
</feature>
<dbReference type="Proteomes" id="UP001162164">
    <property type="component" value="Unassembled WGS sequence"/>
</dbReference>
<keyword evidence="9" id="KW-1185">Reference proteome</keyword>
<dbReference type="InterPro" id="IPR005829">
    <property type="entry name" value="Sugar_transporter_CS"/>
</dbReference>
<keyword evidence="4 6" id="KW-0472">Membrane</keyword>
<dbReference type="InterPro" id="IPR003663">
    <property type="entry name" value="Sugar/inositol_transpt"/>
</dbReference>
<proteinExistence type="predicted"/>
<dbReference type="InterPro" id="IPR005828">
    <property type="entry name" value="MFS_sugar_transport-like"/>
</dbReference>
<organism evidence="8 9">
    <name type="scientific">Molorchus minor</name>
    <dbReference type="NCBI Taxonomy" id="1323400"/>
    <lineage>
        <taxon>Eukaryota</taxon>
        <taxon>Metazoa</taxon>
        <taxon>Ecdysozoa</taxon>
        <taxon>Arthropoda</taxon>
        <taxon>Hexapoda</taxon>
        <taxon>Insecta</taxon>
        <taxon>Pterygota</taxon>
        <taxon>Neoptera</taxon>
        <taxon>Endopterygota</taxon>
        <taxon>Coleoptera</taxon>
        <taxon>Polyphaga</taxon>
        <taxon>Cucujiformia</taxon>
        <taxon>Chrysomeloidea</taxon>
        <taxon>Cerambycidae</taxon>
        <taxon>Lamiinae</taxon>
        <taxon>Monochamini</taxon>
        <taxon>Molorchus</taxon>
    </lineage>
</organism>
<dbReference type="EMBL" id="JAPWTJ010000117">
    <property type="protein sequence ID" value="KAJ8982579.1"/>
    <property type="molecule type" value="Genomic_DNA"/>
</dbReference>
<feature type="transmembrane region" description="Helical" evidence="6">
    <location>
        <begin position="353"/>
        <end position="372"/>
    </location>
</feature>
<dbReference type="InterPro" id="IPR020846">
    <property type="entry name" value="MFS_dom"/>
</dbReference>
<keyword evidence="3 6" id="KW-1133">Transmembrane helix</keyword>
<dbReference type="PRINTS" id="PR00171">
    <property type="entry name" value="SUGRTRNSPORT"/>
</dbReference>
<dbReference type="PANTHER" id="PTHR48021:SF7">
    <property type="entry name" value="RH09188P"/>
    <property type="match status" value="1"/>
</dbReference>
<dbReference type="PANTHER" id="PTHR48021">
    <property type="match status" value="1"/>
</dbReference>
<dbReference type="PROSITE" id="PS00217">
    <property type="entry name" value="SUGAR_TRANSPORT_2"/>
    <property type="match status" value="1"/>
</dbReference>
<feature type="domain" description="Major facilitator superfamily (MFS) profile" evidence="7">
    <location>
        <begin position="1"/>
        <end position="406"/>
    </location>
</feature>
<feature type="transmembrane region" description="Helical" evidence="6">
    <location>
        <begin position="108"/>
        <end position="132"/>
    </location>
</feature>
<reference evidence="8" key="1">
    <citation type="journal article" date="2023" name="Insect Mol. Biol.">
        <title>Genome sequencing provides insights into the evolution of gene families encoding plant cell wall-degrading enzymes in longhorned beetles.</title>
        <authorList>
            <person name="Shin N.R."/>
            <person name="Okamura Y."/>
            <person name="Kirsch R."/>
            <person name="Pauchet Y."/>
        </authorList>
    </citation>
    <scope>NUCLEOTIDE SEQUENCE</scope>
    <source>
        <strain evidence="8">MMC_N1</strain>
    </source>
</reference>
<keyword evidence="5" id="KW-0325">Glycoprotein</keyword>
<evidence type="ECO:0000313" key="9">
    <source>
        <dbReference type="Proteomes" id="UP001162164"/>
    </source>
</evidence>
<comment type="subcellular location">
    <subcellularLocation>
        <location evidence="1">Membrane</location>
        <topology evidence="1">Multi-pass membrane protein</topology>
    </subcellularLocation>
</comment>
<feature type="transmembrane region" description="Helical" evidence="6">
    <location>
        <begin position="251"/>
        <end position="271"/>
    </location>
</feature>
<accession>A0ABQ9JWX8</accession>
<protein>
    <recommendedName>
        <fullName evidence="7">Major facilitator superfamily (MFS) profile domain-containing protein</fullName>
    </recommendedName>
</protein>
<feature type="transmembrane region" description="Helical" evidence="6">
    <location>
        <begin position="280"/>
        <end position="301"/>
    </location>
</feature>
<feature type="transmembrane region" description="Helical" evidence="6">
    <location>
        <begin position="52"/>
        <end position="70"/>
    </location>
</feature>
<dbReference type="InterPro" id="IPR036259">
    <property type="entry name" value="MFS_trans_sf"/>
</dbReference>
<name>A0ABQ9JWX8_9CUCU</name>
<dbReference type="InterPro" id="IPR050549">
    <property type="entry name" value="MFS_Trehalose_Transporter"/>
</dbReference>
<dbReference type="SUPFAM" id="SSF103473">
    <property type="entry name" value="MFS general substrate transporter"/>
    <property type="match status" value="1"/>
</dbReference>
<dbReference type="PROSITE" id="PS50850">
    <property type="entry name" value="MFS"/>
    <property type="match status" value="1"/>
</dbReference>
<evidence type="ECO:0000256" key="1">
    <source>
        <dbReference type="ARBA" id="ARBA00004141"/>
    </source>
</evidence>
<dbReference type="Gene3D" id="1.20.1250.20">
    <property type="entry name" value="MFS general substrate transporter like domains"/>
    <property type="match status" value="2"/>
</dbReference>
<evidence type="ECO:0000256" key="3">
    <source>
        <dbReference type="ARBA" id="ARBA00022989"/>
    </source>
</evidence>
<feature type="transmembrane region" description="Helical" evidence="6">
    <location>
        <begin position="321"/>
        <end position="341"/>
    </location>
</feature>
<gene>
    <name evidence="8" type="ORF">NQ317_005050</name>
</gene>
<evidence type="ECO:0000256" key="2">
    <source>
        <dbReference type="ARBA" id="ARBA00022692"/>
    </source>
</evidence>
<evidence type="ECO:0000259" key="7">
    <source>
        <dbReference type="PROSITE" id="PS50850"/>
    </source>
</evidence>
<feature type="transmembrane region" description="Helical" evidence="6">
    <location>
        <begin position="144"/>
        <end position="167"/>
    </location>
</feature>
<evidence type="ECO:0000256" key="5">
    <source>
        <dbReference type="ARBA" id="ARBA00023180"/>
    </source>
</evidence>
<comment type="caution">
    <text evidence="8">The sequence shown here is derived from an EMBL/GenBank/DDBJ whole genome shotgun (WGS) entry which is preliminary data.</text>
</comment>
<evidence type="ECO:0000256" key="6">
    <source>
        <dbReference type="SAM" id="Phobius"/>
    </source>
</evidence>